<dbReference type="EMBL" id="CAJNOO010000042">
    <property type="protein sequence ID" value="CAF0765017.1"/>
    <property type="molecule type" value="Genomic_DNA"/>
</dbReference>
<dbReference type="Proteomes" id="UP000663882">
    <property type="component" value="Unassembled WGS sequence"/>
</dbReference>
<keyword evidence="1" id="KW-1133">Transmembrane helix</keyword>
<dbReference type="Proteomes" id="UP000663823">
    <property type="component" value="Unassembled WGS sequence"/>
</dbReference>
<feature type="transmembrane region" description="Helical" evidence="1">
    <location>
        <begin position="12"/>
        <end position="36"/>
    </location>
</feature>
<dbReference type="EMBL" id="CAJNOL010000059">
    <property type="protein sequence ID" value="CAF0801192.1"/>
    <property type="molecule type" value="Genomic_DNA"/>
</dbReference>
<sequence>MGFSERFPRWITAIIAIIILALTAGILGLEIVSNYIDVGHGTIWVGIWSSIVYIITFLMMFFITCCCRGRCNAFYVFIMAIISGLLAVVTIYFDQLFMNDPCKCYLGDVLCCLLRGVPIFRSNFTGVLQECTNALTAGTISSKTCPSTPYDKVAYIKAQLACAAAMAVTCIAYIVIFLFACFGVCFGHK</sequence>
<evidence type="ECO:0000313" key="5">
    <source>
        <dbReference type="EMBL" id="CAF0801192.1"/>
    </source>
</evidence>
<dbReference type="EMBL" id="CAJOAX010007025">
    <property type="protein sequence ID" value="CAF3998203.1"/>
    <property type="molecule type" value="Genomic_DNA"/>
</dbReference>
<evidence type="ECO:0000313" key="2">
    <source>
        <dbReference type="EMBL" id="CAF0738731.1"/>
    </source>
</evidence>
<keyword evidence="1" id="KW-0812">Transmembrane</keyword>
<feature type="transmembrane region" description="Helical" evidence="1">
    <location>
        <begin position="42"/>
        <end position="62"/>
    </location>
</feature>
<evidence type="ECO:0000313" key="6">
    <source>
        <dbReference type="EMBL" id="CAF3998203.1"/>
    </source>
</evidence>
<reference evidence="2" key="1">
    <citation type="submission" date="2021-02" db="EMBL/GenBank/DDBJ databases">
        <authorList>
            <person name="Nowell W R."/>
        </authorList>
    </citation>
    <scope>NUCLEOTIDE SEQUENCE</scope>
</reference>
<dbReference type="EMBL" id="CAJNOH010000007">
    <property type="protein sequence ID" value="CAF0738731.1"/>
    <property type="molecule type" value="Genomic_DNA"/>
</dbReference>
<accession>A0A813NIL6</accession>
<evidence type="ECO:0000313" key="8">
    <source>
        <dbReference type="Proteomes" id="UP000663870"/>
    </source>
</evidence>
<comment type="caution">
    <text evidence="2">The sequence shown here is derived from an EMBL/GenBank/DDBJ whole genome shotgun (WGS) entry which is preliminary data.</text>
</comment>
<gene>
    <name evidence="4" type="ORF">JXQ802_LOCUS4052</name>
    <name evidence="5" type="ORF">JXQ802_LOCUS4235</name>
    <name evidence="6" type="ORF">OTI717_LOCUS28862</name>
    <name evidence="2" type="ORF">PYM288_LOCUS1422</name>
    <name evidence="3" type="ORF">RFH988_LOCUS2044</name>
</gene>
<evidence type="ECO:0000313" key="7">
    <source>
        <dbReference type="Proteomes" id="UP000663854"/>
    </source>
</evidence>
<dbReference type="OrthoDB" id="10322163at2759"/>
<keyword evidence="8" id="KW-1185">Reference proteome</keyword>
<dbReference type="AlphaFoldDB" id="A0A813NIL6"/>
<evidence type="ECO:0008006" key="9">
    <source>
        <dbReference type="Google" id="ProtNLM"/>
    </source>
</evidence>
<evidence type="ECO:0000313" key="3">
    <source>
        <dbReference type="EMBL" id="CAF0765017.1"/>
    </source>
</evidence>
<protein>
    <recommendedName>
        <fullName evidence="9">Tetraspanin</fullName>
    </recommendedName>
</protein>
<proteinExistence type="predicted"/>
<keyword evidence="1" id="KW-0472">Membrane</keyword>
<evidence type="ECO:0000256" key="1">
    <source>
        <dbReference type="SAM" id="Phobius"/>
    </source>
</evidence>
<dbReference type="EMBL" id="CAJNOL010000056">
    <property type="protein sequence ID" value="CAF0797574.1"/>
    <property type="molecule type" value="Genomic_DNA"/>
</dbReference>
<dbReference type="Proteomes" id="UP000663870">
    <property type="component" value="Unassembled WGS sequence"/>
</dbReference>
<name>A0A813NIL6_9BILA</name>
<feature type="transmembrane region" description="Helical" evidence="1">
    <location>
        <begin position="158"/>
        <end position="186"/>
    </location>
</feature>
<dbReference type="Proteomes" id="UP000663854">
    <property type="component" value="Unassembled WGS sequence"/>
</dbReference>
<organism evidence="2 7">
    <name type="scientific">Rotaria sordida</name>
    <dbReference type="NCBI Taxonomy" id="392033"/>
    <lineage>
        <taxon>Eukaryota</taxon>
        <taxon>Metazoa</taxon>
        <taxon>Spiralia</taxon>
        <taxon>Gnathifera</taxon>
        <taxon>Rotifera</taxon>
        <taxon>Eurotatoria</taxon>
        <taxon>Bdelloidea</taxon>
        <taxon>Philodinida</taxon>
        <taxon>Philodinidae</taxon>
        <taxon>Rotaria</taxon>
    </lineage>
</organism>
<feature type="transmembrane region" description="Helical" evidence="1">
    <location>
        <begin position="74"/>
        <end position="93"/>
    </location>
</feature>
<evidence type="ECO:0000313" key="4">
    <source>
        <dbReference type="EMBL" id="CAF0797574.1"/>
    </source>
</evidence>